<dbReference type="RefSeq" id="WP_190618120.1">
    <property type="nucleotide sequence ID" value="NZ_CP061538.1"/>
</dbReference>
<dbReference type="Pfam" id="PF05656">
    <property type="entry name" value="DUF805"/>
    <property type="match status" value="1"/>
</dbReference>
<dbReference type="Proteomes" id="UP000516421">
    <property type="component" value="Chromosome"/>
</dbReference>
<dbReference type="GO" id="GO:0016020">
    <property type="term" value="C:membrane"/>
    <property type="evidence" value="ECO:0007669"/>
    <property type="project" value="InterPro"/>
</dbReference>
<keyword evidence="1" id="KW-0812">Transmembrane</keyword>
<protein>
    <submittedName>
        <fullName evidence="2">DUF805 domain-containing protein</fullName>
    </submittedName>
</protein>
<keyword evidence="1" id="KW-1133">Transmembrane helix</keyword>
<dbReference type="InterPro" id="IPR008523">
    <property type="entry name" value="DUF805"/>
</dbReference>
<evidence type="ECO:0000256" key="1">
    <source>
        <dbReference type="SAM" id="Phobius"/>
    </source>
</evidence>
<reference evidence="2 3" key="1">
    <citation type="submission" date="2020-09" db="EMBL/GenBank/DDBJ databases">
        <title>Investigation of environmental microbe.</title>
        <authorList>
            <person name="Ou Y."/>
            <person name="Kang Q."/>
        </authorList>
    </citation>
    <scope>NUCLEOTIDE SEQUENCE [LARGE SCALE GENOMIC DNA]</scope>
    <source>
        <strain evidence="2 3">KJZ-9</strain>
    </source>
</reference>
<evidence type="ECO:0000313" key="3">
    <source>
        <dbReference type="Proteomes" id="UP000516421"/>
    </source>
</evidence>
<keyword evidence="1" id="KW-0472">Membrane</keyword>
<feature type="transmembrane region" description="Helical" evidence="1">
    <location>
        <begin position="51"/>
        <end position="72"/>
    </location>
</feature>
<feature type="transmembrane region" description="Helical" evidence="1">
    <location>
        <begin position="84"/>
        <end position="115"/>
    </location>
</feature>
<gene>
    <name evidence="2" type="ORF">IDM48_03725</name>
</gene>
<dbReference type="EMBL" id="CP061538">
    <property type="protein sequence ID" value="QNV40530.1"/>
    <property type="molecule type" value="Genomic_DNA"/>
</dbReference>
<feature type="transmembrane region" description="Helical" evidence="1">
    <location>
        <begin position="127"/>
        <end position="147"/>
    </location>
</feature>
<proteinExistence type="predicted"/>
<keyword evidence="3" id="KW-1185">Reference proteome</keyword>
<sequence>MTQNHFPPPTPYSYVPQPRPSVSFKQAMRNNKRYLWHFSGRASRSEFWKPWGLWVAVCILPLIAGYIGWIAIVFNMGSQPGSAFASFVLIYFLVYAFLVFALGITFTLMTLSLGWRRLQDAGFPGALWLLNFIGIGIVPLVMCMMPASPNGLSYDGPQDYNRP</sequence>
<dbReference type="KEGG" id="rama:IDM48_03725"/>
<organism evidence="2 3">
    <name type="scientific">Rothia amarae</name>
    <dbReference type="NCBI Taxonomy" id="169480"/>
    <lineage>
        <taxon>Bacteria</taxon>
        <taxon>Bacillati</taxon>
        <taxon>Actinomycetota</taxon>
        <taxon>Actinomycetes</taxon>
        <taxon>Micrococcales</taxon>
        <taxon>Micrococcaceae</taxon>
        <taxon>Rothia</taxon>
    </lineage>
</organism>
<dbReference type="AlphaFoldDB" id="A0A7H2BLI4"/>
<evidence type="ECO:0000313" key="2">
    <source>
        <dbReference type="EMBL" id="QNV40530.1"/>
    </source>
</evidence>
<name>A0A7H2BLI4_9MICC</name>
<accession>A0A7H2BLI4</accession>